<dbReference type="RefSeq" id="WP_012858875.1">
    <property type="nucleotide sequence ID" value="NC_013515.1"/>
</dbReference>
<accession>D1AYE9</accession>
<dbReference type="GeneID" id="29673701"/>
<keyword evidence="4" id="KW-1185">Reference proteome</keyword>
<dbReference type="Proteomes" id="UP000002072">
    <property type="component" value="Chromosome"/>
</dbReference>
<dbReference type="OrthoDB" id="9798587at2"/>
<feature type="domain" description="YbaK/aminoacyl-tRNA synthetase-associated" evidence="2">
    <location>
        <begin position="27"/>
        <end position="141"/>
    </location>
</feature>
<dbReference type="PANTHER" id="PTHR31423">
    <property type="entry name" value="YBAK DOMAIN-CONTAINING PROTEIN"/>
    <property type="match status" value="1"/>
</dbReference>
<proteinExistence type="inferred from homology"/>
<dbReference type="EMBL" id="CP001779">
    <property type="protein sequence ID" value="ACZ01325.1"/>
    <property type="molecule type" value="Genomic_DNA"/>
</dbReference>
<dbReference type="InterPro" id="IPR007214">
    <property type="entry name" value="YbaK/aa-tRNA-synth-assoc-dom"/>
</dbReference>
<evidence type="ECO:0000313" key="3">
    <source>
        <dbReference type="EMBL" id="ACZ01325.1"/>
    </source>
</evidence>
<dbReference type="GO" id="GO:0002161">
    <property type="term" value="F:aminoacyl-tRNA deacylase activity"/>
    <property type="evidence" value="ECO:0007669"/>
    <property type="project" value="InterPro"/>
</dbReference>
<gene>
    <name evidence="3" type="ordered locus">Smon_0857</name>
</gene>
<dbReference type="InterPro" id="IPR040285">
    <property type="entry name" value="ProX/PRXD1"/>
</dbReference>
<dbReference type="PANTHER" id="PTHR31423:SF3">
    <property type="entry name" value="PROLYL-TRNA SYNTHETASE ASSOCIATED DOMAIN-CONTAINING PROTEIN 1-RELATED"/>
    <property type="match status" value="1"/>
</dbReference>
<sequence>MIYELLKKLNIEYVTLKHEPISSVKDHLFELEGQQIKNLLLKAKKTENIYLVLLHDEKLLNLTDLAEKLNEKRLSFASSSTMLELTGCNPGELTPFGLIFDKEKRINLIIDTAIDTNTTIGAHPFINTKTLNIQFKDFEKFFEYTGHKINFIEL</sequence>
<dbReference type="InterPro" id="IPR036754">
    <property type="entry name" value="YbaK/aa-tRNA-synt-asso_dom_sf"/>
</dbReference>
<dbReference type="Pfam" id="PF04073">
    <property type="entry name" value="tRNA_edit"/>
    <property type="match status" value="1"/>
</dbReference>
<comment type="similarity">
    <text evidence="1">Belongs to the PRORSD1 family.</text>
</comment>
<dbReference type="AlphaFoldDB" id="D1AYE9"/>
<reference evidence="3 4" key="1">
    <citation type="journal article" date="2009" name="Stand. Genomic Sci.">
        <title>Complete genome sequence of Streptobacillus moniliformis type strain (9901T).</title>
        <authorList>
            <person name="Nolan M."/>
            <person name="Gronow S."/>
            <person name="Lapidus A."/>
            <person name="Ivanova N."/>
            <person name="Copeland A."/>
            <person name="Lucas S."/>
            <person name="Del Rio T.G."/>
            <person name="Chen F."/>
            <person name="Tice H."/>
            <person name="Pitluck S."/>
            <person name="Cheng J.F."/>
            <person name="Sims D."/>
            <person name="Meincke L."/>
            <person name="Bruce D."/>
            <person name="Goodwin L."/>
            <person name="Brettin T."/>
            <person name="Han C."/>
            <person name="Detter J.C."/>
            <person name="Ovchinikova G."/>
            <person name="Pati A."/>
            <person name="Mavromatis K."/>
            <person name="Mikhailova N."/>
            <person name="Chen A."/>
            <person name="Palaniappan K."/>
            <person name="Land M."/>
            <person name="Hauser L."/>
            <person name="Chang Y.J."/>
            <person name="Jeffries C.D."/>
            <person name="Rohde M."/>
            <person name="Sproer C."/>
            <person name="Goker M."/>
            <person name="Bristow J."/>
            <person name="Eisen J.A."/>
            <person name="Markowitz V."/>
            <person name="Hugenholtz P."/>
            <person name="Kyrpides N.C."/>
            <person name="Klenk H.P."/>
            <person name="Chain P."/>
        </authorList>
    </citation>
    <scope>NUCLEOTIDE SEQUENCE [LARGE SCALE GENOMIC DNA]</scope>
    <source>
        <strain evidence="4">ATCC 14647 / DSM 12112 / NCTC 10651 / 9901</strain>
    </source>
</reference>
<name>D1AYE9_STRM9</name>
<evidence type="ECO:0000259" key="2">
    <source>
        <dbReference type="Pfam" id="PF04073"/>
    </source>
</evidence>
<dbReference type="SUPFAM" id="SSF55826">
    <property type="entry name" value="YbaK/ProRS associated domain"/>
    <property type="match status" value="1"/>
</dbReference>
<evidence type="ECO:0000256" key="1">
    <source>
        <dbReference type="ARBA" id="ARBA00010201"/>
    </source>
</evidence>
<dbReference type="Gene3D" id="3.90.960.10">
    <property type="entry name" value="YbaK/aminoacyl-tRNA synthetase-associated domain"/>
    <property type="match status" value="1"/>
</dbReference>
<dbReference type="HOGENOM" id="CLU_104635_0_0_0"/>
<dbReference type="eggNOG" id="COG3760">
    <property type="taxonomic scope" value="Bacteria"/>
</dbReference>
<dbReference type="STRING" id="519441.Smon_0857"/>
<protein>
    <submittedName>
        <fullName evidence="3">YbaK/prolyl-tRNA synthetase associated region</fullName>
    </submittedName>
</protein>
<dbReference type="KEGG" id="smf:Smon_0857"/>
<organism evidence="3 4">
    <name type="scientific">Streptobacillus moniliformis (strain ATCC 14647 / DSM 12112 / NCTC 10651 / 9901)</name>
    <dbReference type="NCBI Taxonomy" id="519441"/>
    <lineage>
        <taxon>Bacteria</taxon>
        <taxon>Fusobacteriati</taxon>
        <taxon>Fusobacteriota</taxon>
        <taxon>Fusobacteriia</taxon>
        <taxon>Fusobacteriales</taxon>
        <taxon>Leptotrichiaceae</taxon>
        <taxon>Streptobacillus</taxon>
    </lineage>
</organism>
<evidence type="ECO:0000313" key="4">
    <source>
        <dbReference type="Proteomes" id="UP000002072"/>
    </source>
</evidence>